<evidence type="ECO:0000256" key="9">
    <source>
        <dbReference type="SAM" id="Phobius"/>
    </source>
</evidence>
<keyword evidence="14" id="KW-1185">Reference proteome</keyword>
<keyword evidence="7 9" id="KW-0472">Membrane</keyword>
<evidence type="ECO:0000256" key="7">
    <source>
        <dbReference type="ARBA" id="ARBA00023136"/>
    </source>
</evidence>
<feature type="transmembrane region" description="Helical" evidence="9">
    <location>
        <begin position="456"/>
        <end position="478"/>
    </location>
</feature>
<dbReference type="EMBL" id="JAGFBR010000018">
    <property type="protein sequence ID" value="KAH0450892.1"/>
    <property type="molecule type" value="Genomic_DNA"/>
</dbReference>
<keyword evidence="8" id="KW-0479">Metal-binding</keyword>
<feature type="binding site" description="axial binding residue" evidence="8">
    <location>
        <position position="268"/>
    </location>
    <ligand>
        <name>heme b</name>
        <dbReference type="ChEBI" id="CHEBI:60344"/>
        <label>1</label>
    </ligand>
    <ligandPart>
        <name>Fe</name>
        <dbReference type="ChEBI" id="CHEBI:18248"/>
    </ligandPart>
</feature>
<feature type="transmembrane region" description="Helical" evidence="9">
    <location>
        <begin position="303"/>
        <end position="323"/>
    </location>
</feature>
<accession>A0AAV7G561</accession>
<evidence type="ECO:0000256" key="4">
    <source>
        <dbReference type="ARBA" id="ARBA00022729"/>
    </source>
</evidence>
<comment type="subcellular location">
    <subcellularLocation>
        <location evidence="1">Membrane</location>
    </subcellularLocation>
</comment>
<dbReference type="AlphaFoldDB" id="A0AAV7G561"/>
<dbReference type="PROSITE" id="PS50836">
    <property type="entry name" value="DOMON"/>
    <property type="match status" value="1"/>
</dbReference>
<dbReference type="CDD" id="cd09631">
    <property type="entry name" value="DOMON_DOH"/>
    <property type="match status" value="1"/>
</dbReference>
<keyword evidence="2" id="KW-0813">Transport</keyword>
<feature type="transmembrane region" description="Helical" evidence="9">
    <location>
        <begin position="63"/>
        <end position="81"/>
    </location>
</feature>
<feature type="domain" description="Cytochrome b561" evidence="12">
    <location>
        <begin position="307"/>
        <end position="512"/>
    </location>
</feature>
<dbReference type="PANTHER" id="PTHR23130:SF115">
    <property type="entry name" value="OS01G0680900 PROTEIN"/>
    <property type="match status" value="1"/>
</dbReference>
<name>A0AAV7G561_DENCH</name>
<dbReference type="Proteomes" id="UP000775213">
    <property type="component" value="Unassembled WGS sequence"/>
</dbReference>
<feature type="chain" id="PRO_5043328044" description="Cytochrome b561 and DOMON domain-containing protein" evidence="10">
    <location>
        <begin position="22"/>
        <end position="521"/>
    </location>
</feature>
<evidence type="ECO:0000313" key="14">
    <source>
        <dbReference type="Proteomes" id="UP000775213"/>
    </source>
</evidence>
<dbReference type="PROSITE" id="PS50939">
    <property type="entry name" value="CYTOCHROME_B561"/>
    <property type="match status" value="2"/>
</dbReference>
<feature type="binding site" description="axial binding residue" evidence="8">
    <location>
        <position position="304"/>
    </location>
    <ligand>
        <name>heme b</name>
        <dbReference type="ChEBI" id="CHEBI:60344"/>
        <label>1</label>
    </ligand>
    <ligandPart>
        <name>Fe</name>
        <dbReference type="ChEBI" id="CHEBI:18248"/>
    </ligandPart>
</feature>
<keyword evidence="5" id="KW-0249">Electron transport</keyword>
<dbReference type="SMART" id="SM00665">
    <property type="entry name" value="B561"/>
    <property type="match status" value="2"/>
</dbReference>
<evidence type="ECO:0008006" key="15">
    <source>
        <dbReference type="Google" id="ProtNLM"/>
    </source>
</evidence>
<evidence type="ECO:0000256" key="3">
    <source>
        <dbReference type="ARBA" id="ARBA00022692"/>
    </source>
</evidence>
<evidence type="ECO:0000256" key="8">
    <source>
        <dbReference type="PIRSR" id="PIRSR037471-1"/>
    </source>
</evidence>
<dbReference type="CDD" id="cd08760">
    <property type="entry name" value="Cyt_b561_FRRS1_like"/>
    <property type="match status" value="2"/>
</dbReference>
<feature type="transmembrane region" description="Helical" evidence="9">
    <location>
        <begin position="490"/>
        <end position="511"/>
    </location>
</feature>
<feature type="transmembrane region" description="Helical" evidence="9">
    <location>
        <begin position="270"/>
        <end position="288"/>
    </location>
</feature>
<comment type="caution">
    <text evidence="13">The sequence shown here is derived from an EMBL/GenBank/DDBJ whole genome shotgun (WGS) entry which is preliminary data.</text>
</comment>
<dbReference type="Gene3D" id="1.20.120.1770">
    <property type="match status" value="2"/>
</dbReference>
<evidence type="ECO:0000256" key="1">
    <source>
        <dbReference type="ARBA" id="ARBA00004370"/>
    </source>
</evidence>
<feature type="domain" description="Cytochrome b561" evidence="12">
    <location>
        <begin position="165"/>
        <end position="311"/>
    </location>
</feature>
<feature type="transmembrane region" description="Helical" evidence="9">
    <location>
        <begin position="231"/>
        <end position="258"/>
    </location>
</feature>
<evidence type="ECO:0000259" key="11">
    <source>
        <dbReference type="PROSITE" id="PS50836"/>
    </source>
</evidence>
<feature type="domain" description="DOMON" evidence="11">
    <location>
        <begin position="50"/>
        <end position="163"/>
    </location>
</feature>
<dbReference type="SMART" id="SM00664">
    <property type="entry name" value="DoH"/>
    <property type="match status" value="1"/>
</dbReference>
<dbReference type="GO" id="GO:0046872">
    <property type="term" value="F:metal ion binding"/>
    <property type="evidence" value="ECO:0007669"/>
    <property type="project" value="UniProtKB-KW"/>
</dbReference>
<feature type="transmembrane region" description="Helical" evidence="9">
    <location>
        <begin position="204"/>
        <end position="225"/>
    </location>
</feature>
<dbReference type="PIRSF" id="PIRSF037471">
    <property type="entry name" value="UCP037471"/>
    <property type="match status" value="1"/>
</dbReference>
<protein>
    <recommendedName>
        <fullName evidence="15">Cytochrome b561 and DOMON domain-containing protein</fullName>
    </recommendedName>
</protein>
<dbReference type="InterPro" id="IPR006593">
    <property type="entry name" value="Cyt_b561/ferric_Rdtase_TM"/>
</dbReference>
<dbReference type="GO" id="GO:0016020">
    <property type="term" value="C:membrane"/>
    <property type="evidence" value="ECO:0007669"/>
    <property type="project" value="UniProtKB-SubCell"/>
</dbReference>
<dbReference type="PANTHER" id="PTHR23130">
    <property type="entry name" value="CYTOCHROME B561 AND DOMON DOMAIN-CONTAINING PROTEIN"/>
    <property type="match status" value="1"/>
</dbReference>
<evidence type="ECO:0000256" key="6">
    <source>
        <dbReference type="ARBA" id="ARBA00022989"/>
    </source>
</evidence>
<evidence type="ECO:0000259" key="12">
    <source>
        <dbReference type="PROSITE" id="PS50939"/>
    </source>
</evidence>
<feature type="binding site" description="axial binding residue" evidence="8">
    <location>
        <position position="203"/>
    </location>
    <ligand>
        <name>heme b</name>
        <dbReference type="ChEBI" id="CHEBI:60344"/>
        <label>1</label>
    </ligand>
    <ligandPart>
        <name>Fe</name>
        <dbReference type="ChEBI" id="CHEBI:18248"/>
    </ligandPart>
</feature>
<feature type="signal peptide" evidence="10">
    <location>
        <begin position="1"/>
        <end position="21"/>
    </location>
</feature>
<keyword evidence="4 10" id="KW-0732">Signal</keyword>
<feature type="transmembrane region" description="Helical" evidence="9">
    <location>
        <begin position="384"/>
        <end position="411"/>
    </location>
</feature>
<feature type="transmembrane region" description="Helical" evidence="9">
    <location>
        <begin position="423"/>
        <end position="441"/>
    </location>
</feature>
<feature type="transmembrane region" description="Helical" evidence="9">
    <location>
        <begin position="357"/>
        <end position="378"/>
    </location>
</feature>
<dbReference type="InterPro" id="IPR017214">
    <property type="entry name" value="UCP037471"/>
</dbReference>
<dbReference type="Pfam" id="PF03188">
    <property type="entry name" value="Cytochrom_B561"/>
    <property type="match status" value="2"/>
</dbReference>
<proteinExistence type="predicted"/>
<organism evidence="13 14">
    <name type="scientific">Dendrobium chrysotoxum</name>
    <name type="common">Orchid</name>
    <dbReference type="NCBI Taxonomy" id="161865"/>
    <lineage>
        <taxon>Eukaryota</taxon>
        <taxon>Viridiplantae</taxon>
        <taxon>Streptophyta</taxon>
        <taxon>Embryophyta</taxon>
        <taxon>Tracheophyta</taxon>
        <taxon>Spermatophyta</taxon>
        <taxon>Magnoliopsida</taxon>
        <taxon>Liliopsida</taxon>
        <taxon>Asparagales</taxon>
        <taxon>Orchidaceae</taxon>
        <taxon>Epidendroideae</taxon>
        <taxon>Malaxideae</taxon>
        <taxon>Dendrobiinae</taxon>
        <taxon>Dendrobium</taxon>
    </lineage>
</organism>
<evidence type="ECO:0000256" key="10">
    <source>
        <dbReference type="SAM" id="SignalP"/>
    </source>
</evidence>
<dbReference type="Pfam" id="PF03351">
    <property type="entry name" value="DOMON"/>
    <property type="match status" value="1"/>
</dbReference>
<feature type="binding site" description="axial binding residue" evidence="8">
    <location>
        <position position="236"/>
    </location>
    <ligand>
        <name>heme b</name>
        <dbReference type="ChEBI" id="CHEBI:60344"/>
        <label>1</label>
    </ligand>
    <ligandPart>
        <name>Fe</name>
        <dbReference type="ChEBI" id="CHEBI:18248"/>
    </ligandPart>
</feature>
<evidence type="ECO:0000313" key="13">
    <source>
        <dbReference type="EMBL" id="KAH0450892.1"/>
    </source>
</evidence>
<keyword evidence="8" id="KW-0408">Iron</keyword>
<keyword evidence="6 9" id="KW-1133">Transmembrane helix</keyword>
<dbReference type="InterPro" id="IPR005018">
    <property type="entry name" value="DOMON_domain"/>
</dbReference>
<sequence>MEIASLSVLVILLGGISLVGGQADNCGANRNAVLPVGYSNITLVCLPIWNNLILRYSLSEDNVLTIVLSMLYTSGWVGMGFSKDGMMVGSSAMVGWIGNTGRPHIKQFYLRGQSSSQVLADQGQLPAAGDSPAVVQNGPNIYMAFQLKFLSRITQQKLLFAFGTATPVNDRLTKHEDKISVSFDFSSSTFSASSYPYKLKRTHGILNIIGWGVILPIGAIVARYFRTSDPLWFYLHSAIQFIGFILGLAGVVAGVALYHKLHASVSSHRALGILILVLGILQVLALFLRPEKDYKLRKYWNWYHWWVGRLVLFLAVVNIFVGIHVGSAGDSWKIGYGFNLGTFSASSYPYQLKRTHGILNIIGWGVILPIGAIVARYFRTSDPLWYYLHSAIQFIGFILGLAGVVAVVALYHKLHASVSSHRALGILILVLGILQVLALFLRPEKDYKLRKYWNWYHWWVGRLVLLLAVVNIFVGIHVGSAGDSWKIGYGFNLGLLLLATIILEFLLWTRWSKKTANAPTF</sequence>
<dbReference type="InterPro" id="IPR045266">
    <property type="entry name" value="DOH_DOMON"/>
</dbReference>
<keyword evidence="3 9" id="KW-0812">Transmembrane</keyword>
<evidence type="ECO:0000256" key="5">
    <source>
        <dbReference type="ARBA" id="ARBA00022982"/>
    </source>
</evidence>
<reference evidence="13 14" key="1">
    <citation type="journal article" date="2021" name="Hortic Res">
        <title>Chromosome-scale assembly of the Dendrobium chrysotoxum genome enhances the understanding of orchid evolution.</title>
        <authorList>
            <person name="Zhang Y."/>
            <person name="Zhang G.Q."/>
            <person name="Zhang D."/>
            <person name="Liu X.D."/>
            <person name="Xu X.Y."/>
            <person name="Sun W.H."/>
            <person name="Yu X."/>
            <person name="Zhu X."/>
            <person name="Wang Z.W."/>
            <person name="Zhao X."/>
            <person name="Zhong W.Y."/>
            <person name="Chen H."/>
            <person name="Yin W.L."/>
            <person name="Huang T."/>
            <person name="Niu S.C."/>
            <person name="Liu Z.J."/>
        </authorList>
    </citation>
    <scope>NUCLEOTIDE SEQUENCE [LARGE SCALE GENOMIC DNA]</scope>
    <source>
        <strain evidence="13">Lindl</strain>
    </source>
</reference>
<evidence type="ECO:0000256" key="2">
    <source>
        <dbReference type="ARBA" id="ARBA00022448"/>
    </source>
</evidence>
<gene>
    <name evidence="13" type="ORF">IEQ34_021584</name>
</gene>